<evidence type="ECO:0000256" key="3">
    <source>
        <dbReference type="ARBA" id="ARBA00023015"/>
    </source>
</evidence>
<evidence type="ECO:0000256" key="6">
    <source>
        <dbReference type="ARBA" id="ARBA00023242"/>
    </source>
</evidence>
<protein>
    <recommendedName>
        <fullName evidence="8">BZIP domain-containing protein</fullName>
    </recommendedName>
</protein>
<evidence type="ECO:0000256" key="4">
    <source>
        <dbReference type="ARBA" id="ARBA00023125"/>
    </source>
</evidence>
<sequence>MELETLQTNSNDSFDDFVPFQTFPQLQDIDIDEYLFGLEGFQDSPCSTMPAASSESSDSSPPLSCVNDAEQWDFNAQSAFSDCVYEQETLFVQEPQCSTSPPLTPIQPRPVVQNIVECKQIASNNGRKIYTIASRPEPIPFIRREDLLYSADENRKMRNRMSAQASRIRKKQEVDTLKRDLEILQQENNSLKEENRQLRERLAVYEGEHLPSKPTVLHRVFPNQPFRIRPKIVAAGSMLMAFGIIAIVNPFSPAALEISKSSIIPASNATRNGSIVHRGRVLPLEVYPSKDAYEIQSAKNASNAPSCTSKLNATEARRVTNDIDIWIKKHSFGGLRPKHGLSSEEAINEFYANSYLTPAPEATKPNNVKSRTEKAVFRSRARTWKQLEMLDLNTQSKSNIELSGFRKKDQIAKLAKSLRQKRDTLYLMTLKDYVLLPALKTKDNAMPKISLILPAFPFNGTHLDEYSLLRIDCDITGTAQLTFPNRMLSTLVP</sequence>
<dbReference type="Proteomes" id="UP000835052">
    <property type="component" value="Unassembled WGS sequence"/>
</dbReference>
<dbReference type="GO" id="GO:0005634">
    <property type="term" value="C:nucleus"/>
    <property type="evidence" value="ECO:0007669"/>
    <property type="project" value="TreeGrafter"/>
</dbReference>
<feature type="coiled-coil region" evidence="7">
    <location>
        <begin position="167"/>
        <end position="208"/>
    </location>
</feature>
<dbReference type="GO" id="GO:0000978">
    <property type="term" value="F:RNA polymerase II cis-regulatory region sequence-specific DNA binding"/>
    <property type="evidence" value="ECO:0007669"/>
    <property type="project" value="TreeGrafter"/>
</dbReference>
<accession>A0A8S1H181</accession>
<dbReference type="PANTHER" id="PTHR46164:SF3">
    <property type="entry name" value="ATF6, ISOFORM C"/>
    <property type="match status" value="1"/>
</dbReference>
<keyword evidence="10" id="KW-1185">Reference proteome</keyword>
<dbReference type="EMBL" id="CAJGYM010000010">
    <property type="protein sequence ID" value="CAD6189291.1"/>
    <property type="molecule type" value="Genomic_DNA"/>
</dbReference>
<proteinExistence type="inferred from homology"/>
<comment type="caution">
    <text evidence="9">The sequence shown here is derived from an EMBL/GenBank/DDBJ whole genome shotgun (WGS) entry which is preliminary data.</text>
</comment>
<organism evidence="9 10">
    <name type="scientific">Caenorhabditis auriculariae</name>
    <dbReference type="NCBI Taxonomy" id="2777116"/>
    <lineage>
        <taxon>Eukaryota</taxon>
        <taxon>Metazoa</taxon>
        <taxon>Ecdysozoa</taxon>
        <taxon>Nematoda</taxon>
        <taxon>Chromadorea</taxon>
        <taxon>Rhabditida</taxon>
        <taxon>Rhabditina</taxon>
        <taxon>Rhabditomorpha</taxon>
        <taxon>Rhabditoidea</taxon>
        <taxon>Rhabditidae</taxon>
        <taxon>Peloderinae</taxon>
        <taxon>Caenorhabditis</taxon>
    </lineage>
</organism>
<keyword evidence="3" id="KW-0805">Transcription regulation</keyword>
<dbReference type="PANTHER" id="PTHR46164">
    <property type="entry name" value="ATF6, ISOFORM C"/>
    <property type="match status" value="1"/>
</dbReference>
<evidence type="ECO:0000256" key="7">
    <source>
        <dbReference type="SAM" id="Coils"/>
    </source>
</evidence>
<keyword evidence="5" id="KW-0804">Transcription</keyword>
<dbReference type="InterPro" id="IPR051882">
    <property type="entry name" value="ATF_bZIP_TF"/>
</dbReference>
<dbReference type="GO" id="GO:0000981">
    <property type="term" value="F:DNA-binding transcription factor activity, RNA polymerase II-specific"/>
    <property type="evidence" value="ECO:0007669"/>
    <property type="project" value="TreeGrafter"/>
</dbReference>
<keyword evidence="4" id="KW-0238">DNA-binding</keyword>
<gene>
    <name evidence="9" type="ORF">CAUJ_LOCUS5210</name>
</gene>
<dbReference type="SUPFAM" id="SSF57959">
    <property type="entry name" value="Leucine zipper domain"/>
    <property type="match status" value="1"/>
</dbReference>
<dbReference type="SMART" id="SM00338">
    <property type="entry name" value="BRLZ"/>
    <property type="match status" value="1"/>
</dbReference>
<keyword evidence="6" id="KW-0539">Nucleus</keyword>
<dbReference type="InterPro" id="IPR046347">
    <property type="entry name" value="bZIP_sf"/>
</dbReference>
<feature type="domain" description="BZIP" evidence="8">
    <location>
        <begin position="153"/>
        <end position="202"/>
    </location>
</feature>
<evidence type="ECO:0000256" key="2">
    <source>
        <dbReference type="ARBA" id="ARBA00009050"/>
    </source>
</evidence>
<dbReference type="Pfam" id="PF00170">
    <property type="entry name" value="bZIP_1"/>
    <property type="match status" value="1"/>
</dbReference>
<comment type="similarity">
    <text evidence="2">Belongs to the bZIP family. ATF subfamily.</text>
</comment>
<comment type="subcellular location">
    <subcellularLocation>
        <location evidence="1">Membrane</location>
        <topology evidence="1">Single-pass membrane protein</topology>
    </subcellularLocation>
</comment>
<dbReference type="CDD" id="cd14686">
    <property type="entry name" value="bZIP"/>
    <property type="match status" value="1"/>
</dbReference>
<dbReference type="Gene3D" id="1.20.5.170">
    <property type="match status" value="1"/>
</dbReference>
<evidence type="ECO:0000256" key="1">
    <source>
        <dbReference type="ARBA" id="ARBA00004167"/>
    </source>
</evidence>
<dbReference type="OrthoDB" id="644067at2759"/>
<evidence type="ECO:0000256" key="5">
    <source>
        <dbReference type="ARBA" id="ARBA00023163"/>
    </source>
</evidence>
<dbReference type="PROSITE" id="PS50217">
    <property type="entry name" value="BZIP"/>
    <property type="match status" value="1"/>
</dbReference>
<name>A0A8S1H181_9PELO</name>
<dbReference type="GO" id="GO:0016020">
    <property type="term" value="C:membrane"/>
    <property type="evidence" value="ECO:0007669"/>
    <property type="project" value="UniProtKB-SubCell"/>
</dbReference>
<dbReference type="AlphaFoldDB" id="A0A8S1H181"/>
<keyword evidence="7" id="KW-0175">Coiled coil</keyword>
<dbReference type="InterPro" id="IPR004827">
    <property type="entry name" value="bZIP"/>
</dbReference>
<evidence type="ECO:0000313" key="9">
    <source>
        <dbReference type="EMBL" id="CAD6189291.1"/>
    </source>
</evidence>
<evidence type="ECO:0000313" key="10">
    <source>
        <dbReference type="Proteomes" id="UP000835052"/>
    </source>
</evidence>
<dbReference type="PROSITE" id="PS00036">
    <property type="entry name" value="BZIP_BASIC"/>
    <property type="match status" value="1"/>
</dbReference>
<reference evidence="9" key="1">
    <citation type="submission" date="2020-10" db="EMBL/GenBank/DDBJ databases">
        <authorList>
            <person name="Kikuchi T."/>
        </authorList>
    </citation>
    <scope>NUCLEOTIDE SEQUENCE</scope>
    <source>
        <strain evidence="9">NKZ352</strain>
    </source>
</reference>
<dbReference type="GO" id="GO:0030968">
    <property type="term" value="P:endoplasmic reticulum unfolded protein response"/>
    <property type="evidence" value="ECO:0007669"/>
    <property type="project" value="TreeGrafter"/>
</dbReference>
<evidence type="ECO:0000259" key="8">
    <source>
        <dbReference type="PROSITE" id="PS50217"/>
    </source>
</evidence>